<evidence type="ECO:0000313" key="7">
    <source>
        <dbReference type="Proteomes" id="UP000501802"/>
    </source>
</evidence>
<evidence type="ECO:0000256" key="4">
    <source>
        <dbReference type="ARBA" id="ARBA00022833"/>
    </source>
</evidence>
<keyword evidence="7" id="KW-1185">Reference proteome</keyword>
<evidence type="ECO:0000259" key="5">
    <source>
        <dbReference type="SMART" id="SM00849"/>
    </source>
</evidence>
<dbReference type="PANTHER" id="PTHR42978">
    <property type="entry name" value="QUORUM-QUENCHING LACTONASE YTNP-RELATED-RELATED"/>
    <property type="match status" value="1"/>
</dbReference>
<dbReference type="Proteomes" id="UP000501802">
    <property type="component" value="Chromosome"/>
</dbReference>
<feature type="domain" description="Metallo-beta-lactamase" evidence="5">
    <location>
        <begin position="42"/>
        <end position="250"/>
    </location>
</feature>
<dbReference type="RefSeq" id="WP_167216615.1">
    <property type="nucleotide sequence ID" value="NZ_CP050063.1"/>
</dbReference>
<keyword evidence="4" id="KW-0862">Zinc</keyword>
<name>A0A6G9AWK7_9BACT</name>
<proteinExistence type="inferred from homology"/>
<evidence type="ECO:0000256" key="1">
    <source>
        <dbReference type="ARBA" id="ARBA00007749"/>
    </source>
</evidence>
<sequence length="278" mass="31168">MTLQTLDTGLFKLDGGAMFGVVPKPLWQKLNPADEQNRCTWAMRCLLYEQGSQLLLVDTGIGDKQDAKFFGHYDLHGDASLIKSIHQAGYSETDITDVLLTHLHFDHVGGAVKRTDGQLSPVFSNATYWTHPSHWNWAVHPNPREKASFLSENILPVQESGQLKFLADNPFPYADISLLYVDGHTEKMALPIVKWKGRTVAYMADLIPSSGHVPLPYVMSYDVRPLLTMDEKARVLQQAAAENWILVFEHDPVTEAATVEMTEKGVRIKEKGRLAELV</sequence>
<evidence type="ECO:0000313" key="6">
    <source>
        <dbReference type="EMBL" id="QIP16583.1"/>
    </source>
</evidence>
<dbReference type="InterPro" id="IPR001279">
    <property type="entry name" value="Metallo-B-lactamas"/>
</dbReference>
<dbReference type="PANTHER" id="PTHR42978:SF6">
    <property type="entry name" value="QUORUM-QUENCHING LACTONASE YTNP-RELATED"/>
    <property type="match status" value="1"/>
</dbReference>
<protein>
    <submittedName>
        <fullName evidence="6">MBL fold metallo-hydrolase</fullName>
    </submittedName>
</protein>
<evidence type="ECO:0000256" key="2">
    <source>
        <dbReference type="ARBA" id="ARBA00022723"/>
    </source>
</evidence>
<dbReference type="CDD" id="cd16281">
    <property type="entry name" value="metallo-hydrolase-like_MBL-fold"/>
    <property type="match status" value="1"/>
</dbReference>
<dbReference type="Gene3D" id="3.60.15.10">
    <property type="entry name" value="Ribonuclease Z/Hydroxyacylglutathione hydrolase-like"/>
    <property type="match status" value="1"/>
</dbReference>
<dbReference type="KEGG" id="spib:G8759_30045"/>
<dbReference type="Pfam" id="PF00753">
    <property type="entry name" value="Lactamase_B"/>
    <property type="match status" value="1"/>
</dbReference>
<dbReference type="GO" id="GO:0016787">
    <property type="term" value="F:hydrolase activity"/>
    <property type="evidence" value="ECO:0007669"/>
    <property type="project" value="UniProtKB-KW"/>
</dbReference>
<dbReference type="InterPro" id="IPR036866">
    <property type="entry name" value="RibonucZ/Hydroxyglut_hydro"/>
</dbReference>
<dbReference type="SUPFAM" id="SSF56281">
    <property type="entry name" value="Metallo-hydrolase/oxidoreductase"/>
    <property type="match status" value="1"/>
</dbReference>
<dbReference type="EMBL" id="CP050063">
    <property type="protein sequence ID" value="QIP16583.1"/>
    <property type="molecule type" value="Genomic_DNA"/>
</dbReference>
<keyword evidence="2" id="KW-0479">Metal-binding</keyword>
<dbReference type="InterPro" id="IPR051013">
    <property type="entry name" value="MBL_superfamily_lactonases"/>
</dbReference>
<comment type="similarity">
    <text evidence="1">Belongs to the metallo-beta-lactamase superfamily.</text>
</comment>
<dbReference type="AlphaFoldDB" id="A0A6G9AWK7"/>
<dbReference type="SMART" id="SM00849">
    <property type="entry name" value="Lactamase_B"/>
    <property type="match status" value="1"/>
</dbReference>
<evidence type="ECO:0000256" key="3">
    <source>
        <dbReference type="ARBA" id="ARBA00022801"/>
    </source>
</evidence>
<organism evidence="6 7">
    <name type="scientific">Spirosoma aureum</name>
    <dbReference type="NCBI Taxonomy" id="2692134"/>
    <lineage>
        <taxon>Bacteria</taxon>
        <taxon>Pseudomonadati</taxon>
        <taxon>Bacteroidota</taxon>
        <taxon>Cytophagia</taxon>
        <taxon>Cytophagales</taxon>
        <taxon>Cytophagaceae</taxon>
        <taxon>Spirosoma</taxon>
    </lineage>
</organism>
<accession>A0A6G9AWK7</accession>
<gene>
    <name evidence="6" type="ORF">G8759_30045</name>
</gene>
<keyword evidence="3 6" id="KW-0378">Hydrolase</keyword>
<reference evidence="6 7" key="1">
    <citation type="submission" date="2020-03" db="EMBL/GenBank/DDBJ databases">
        <authorList>
            <person name="Kim M.K."/>
        </authorList>
    </citation>
    <scope>NUCLEOTIDE SEQUENCE [LARGE SCALE GENOMIC DNA]</scope>
    <source>
        <strain evidence="6 7">BT328</strain>
    </source>
</reference>
<dbReference type="GO" id="GO:0046872">
    <property type="term" value="F:metal ion binding"/>
    <property type="evidence" value="ECO:0007669"/>
    <property type="project" value="UniProtKB-KW"/>
</dbReference>